<comment type="catalytic activity">
    <reaction evidence="1">
        <text>S-ubiquitinyl-[E1 ubiquitin-activating enzyme]-L-cysteine + [E2 ubiquitin-conjugating enzyme]-L-cysteine = [E1 ubiquitin-activating enzyme]-L-cysteine + S-ubiquitinyl-[E2 ubiquitin-conjugating enzyme]-L-cysteine.</text>
        <dbReference type="EC" id="2.3.2.23"/>
    </reaction>
</comment>
<dbReference type="InterPro" id="IPR050113">
    <property type="entry name" value="Ub_conjugating_enzyme"/>
</dbReference>
<dbReference type="GO" id="GO:0000209">
    <property type="term" value="P:protein polyubiquitination"/>
    <property type="evidence" value="ECO:0000318"/>
    <property type="project" value="GO_Central"/>
</dbReference>
<dbReference type="CTD" id="9246"/>
<feature type="domain" description="UBC core" evidence="7">
    <location>
        <begin position="2"/>
        <end position="149"/>
    </location>
</feature>
<dbReference type="RefSeq" id="XP_028914897.1">
    <property type="nucleotide sequence ID" value="XM_029059064.2"/>
</dbReference>
<dbReference type="SMART" id="SM00212">
    <property type="entry name" value="UBCc"/>
    <property type="match status" value="1"/>
</dbReference>
<dbReference type="EC" id="2.3.2.23" evidence="2"/>
<dbReference type="GO" id="GO:0061631">
    <property type="term" value="F:ubiquitin conjugating enzyme activity"/>
    <property type="evidence" value="ECO:0000318"/>
    <property type="project" value="GO_Central"/>
</dbReference>
<dbReference type="InParanoid" id="A0A6I8N6F1"/>
<dbReference type="Bgee" id="ENSOANG00000040640">
    <property type="expression patterns" value="Expressed in liver and 7 other cell types or tissues"/>
</dbReference>
<dbReference type="Pfam" id="PF00179">
    <property type="entry name" value="UQ_con"/>
    <property type="match status" value="1"/>
</dbReference>
<dbReference type="SUPFAM" id="SSF54495">
    <property type="entry name" value="UBC-like"/>
    <property type="match status" value="1"/>
</dbReference>
<organism evidence="8 9">
    <name type="scientific">Ornithorhynchus anatinus</name>
    <name type="common">Duckbill platypus</name>
    <dbReference type="NCBI Taxonomy" id="9258"/>
    <lineage>
        <taxon>Eukaryota</taxon>
        <taxon>Metazoa</taxon>
        <taxon>Chordata</taxon>
        <taxon>Craniata</taxon>
        <taxon>Vertebrata</taxon>
        <taxon>Euteleostomi</taxon>
        <taxon>Mammalia</taxon>
        <taxon>Monotremata</taxon>
        <taxon>Ornithorhynchidae</taxon>
        <taxon>Ornithorhynchus</taxon>
    </lineage>
</organism>
<accession>A0A6I8N6F1</accession>
<dbReference type="InterPro" id="IPR000608">
    <property type="entry name" value="UBC"/>
</dbReference>
<keyword evidence="3" id="KW-0808">Transferase</keyword>
<dbReference type="PROSITE" id="PS00183">
    <property type="entry name" value="UBC_1"/>
    <property type="match status" value="1"/>
</dbReference>
<dbReference type="GO" id="GO:0005524">
    <property type="term" value="F:ATP binding"/>
    <property type="evidence" value="ECO:0007669"/>
    <property type="project" value="UniProtKB-UniRule"/>
</dbReference>
<protein>
    <recommendedName>
        <fullName evidence="2">E2 ubiquitin-conjugating enzyme</fullName>
        <ecNumber evidence="2">2.3.2.23</ecNumber>
    </recommendedName>
</protein>
<dbReference type="PANTHER" id="PTHR24067">
    <property type="entry name" value="UBIQUITIN-CONJUGATING ENZYME E2"/>
    <property type="match status" value="1"/>
</dbReference>
<dbReference type="KEGG" id="oaa:100080625"/>
<dbReference type="AlphaFoldDB" id="A0A6I8N6F1"/>
<dbReference type="OMA" id="PPYNLRA"/>
<dbReference type="InterPro" id="IPR023313">
    <property type="entry name" value="UBQ-conjugating_AS"/>
</dbReference>
<evidence type="ECO:0000256" key="6">
    <source>
        <dbReference type="RuleBase" id="RU362109"/>
    </source>
</evidence>
<proteinExistence type="inferred from homology"/>
<dbReference type="Gene3D" id="3.10.110.10">
    <property type="entry name" value="Ubiquitin Conjugating Enzyme"/>
    <property type="match status" value="1"/>
</dbReference>
<dbReference type="GO" id="GO:0032020">
    <property type="term" value="P:ISG15-protein conjugation"/>
    <property type="evidence" value="ECO:0000318"/>
    <property type="project" value="GO_Central"/>
</dbReference>
<dbReference type="GeneTree" id="ENSGT00940000161981"/>
<evidence type="ECO:0000256" key="1">
    <source>
        <dbReference type="ARBA" id="ARBA00000485"/>
    </source>
</evidence>
<dbReference type="GO" id="GO:0006511">
    <property type="term" value="P:ubiquitin-dependent protein catabolic process"/>
    <property type="evidence" value="ECO:0000318"/>
    <property type="project" value="GO_Central"/>
</dbReference>
<dbReference type="CDD" id="cd23801">
    <property type="entry name" value="UBCc_UBE2L3"/>
    <property type="match status" value="1"/>
</dbReference>
<evidence type="ECO:0000313" key="9">
    <source>
        <dbReference type="Proteomes" id="UP000002279"/>
    </source>
</evidence>
<keyword evidence="6" id="KW-0067">ATP-binding</keyword>
<evidence type="ECO:0000256" key="2">
    <source>
        <dbReference type="ARBA" id="ARBA00012486"/>
    </source>
</evidence>
<name>A0A6I8N6F1_ORNAN</name>
<comment type="similarity">
    <text evidence="6">Belongs to the ubiquitin-conjugating enzyme family.</text>
</comment>
<dbReference type="GO" id="GO:0005634">
    <property type="term" value="C:nucleus"/>
    <property type="evidence" value="ECO:0000318"/>
    <property type="project" value="GO_Central"/>
</dbReference>
<keyword evidence="9" id="KW-1185">Reference proteome</keyword>
<dbReference type="PROSITE" id="PS50127">
    <property type="entry name" value="UBC_2"/>
    <property type="match status" value="1"/>
</dbReference>
<dbReference type="Proteomes" id="UP000002279">
    <property type="component" value="Chromosome 3"/>
</dbReference>
<reference evidence="8" key="3">
    <citation type="submission" date="2025-09" db="UniProtKB">
        <authorList>
            <consortium name="Ensembl"/>
        </authorList>
    </citation>
    <scope>IDENTIFICATION</scope>
    <source>
        <strain evidence="8">Glennie</strain>
    </source>
</reference>
<sequence>MTASKRVAKELEDLQNAPPQYLRDLFSDDANVLLWHGLLLPDTPPYNLRAFKVKISFPPEYPFKPPKVAFTTKIYHPNVDENGQVCLPLISNENWKPSTKTSQVLEALVSLLNKPELGQPLRAELADQLTKNPALFQKKAKEFTLSFGEKRPA</sequence>
<dbReference type="GO" id="GO:0042296">
    <property type="term" value="F:ISG15 transferase activity"/>
    <property type="evidence" value="ECO:0000318"/>
    <property type="project" value="GO_Central"/>
</dbReference>
<evidence type="ECO:0000256" key="4">
    <source>
        <dbReference type="ARBA" id="ARBA00022786"/>
    </source>
</evidence>
<reference evidence="8 9" key="1">
    <citation type="journal article" date="2008" name="Nature">
        <title>Genome analysis of the platypus reveals unique signatures of evolution.</title>
        <authorList>
            <person name="Warren W.C."/>
            <person name="Hillier L.W."/>
            <person name="Marshall Graves J.A."/>
            <person name="Birney E."/>
            <person name="Ponting C.P."/>
            <person name="Grutzner F."/>
            <person name="Belov K."/>
            <person name="Miller W."/>
            <person name="Clarke L."/>
            <person name="Chinwalla A.T."/>
            <person name="Yang S.P."/>
            <person name="Heger A."/>
            <person name="Locke D.P."/>
            <person name="Miethke P."/>
            <person name="Waters P.D."/>
            <person name="Veyrunes F."/>
            <person name="Fulton L."/>
            <person name="Fulton B."/>
            <person name="Graves T."/>
            <person name="Wallis J."/>
            <person name="Puente X.S."/>
            <person name="Lopez-Otin C."/>
            <person name="Ordonez G.R."/>
            <person name="Eichler E.E."/>
            <person name="Chen L."/>
            <person name="Cheng Z."/>
            <person name="Deakin J.E."/>
            <person name="Alsop A."/>
            <person name="Thompson K."/>
            <person name="Kirby P."/>
            <person name="Papenfuss A.T."/>
            <person name="Wakefield M.J."/>
            <person name="Olender T."/>
            <person name="Lancet D."/>
            <person name="Huttley G.A."/>
            <person name="Smit A.F."/>
            <person name="Pask A."/>
            <person name="Temple-Smith P."/>
            <person name="Batzer M.A."/>
            <person name="Walker J.A."/>
            <person name="Konkel M.K."/>
            <person name="Harris R.S."/>
            <person name="Whittington C.M."/>
            <person name="Wong E.S."/>
            <person name="Gemmell N.J."/>
            <person name="Buschiazzo E."/>
            <person name="Vargas Jentzsch I.M."/>
            <person name="Merkel A."/>
            <person name="Schmitz J."/>
            <person name="Zemann A."/>
            <person name="Churakov G."/>
            <person name="Kriegs J.O."/>
            <person name="Brosius J."/>
            <person name="Murchison E.P."/>
            <person name="Sachidanandam R."/>
            <person name="Smith C."/>
            <person name="Hannon G.J."/>
            <person name="Tsend-Ayush E."/>
            <person name="McMillan D."/>
            <person name="Attenborough R."/>
            <person name="Rens W."/>
            <person name="Ferguson-Smith M."/>
            <person name="Lefevre C.M."/>
            <person name="Sharp J.A."/>
            <person name="Nicholas K.R."/>
            <person name="Ray D.A."/>
            <person name="Kube M."/>
            <person name="Reinhardt R."/>
            <person name="Pringle T.H."/>
            <person name="Taylor J."/>
            <person name="Jones R.C."/>
            <person name="Nixon B."/>
            <person name="Dacheux J.L."/>
            <person name="Niwa H."/>
            <person name="Sekita Y."/>
            <person name="Huang X."/>
            <person name="Stark A."/>
            <person name="Kheradpour P."/>
            <person name="Kellis M."/>
            <person name="Flicek P."/>
            <person name="Chen Y."/>
            <person name="Webber C."/>
            <person name="Hardison R."/>
            <person name="Nelson J."/>
            <person name="Hallsworth-Pepin K."/>
            <person name="Delehaunty K."/>
            <person name="Markovic C."/>
            <person name="Minx P."/>
            <person name="Feng Y."/>
            <person name="Kremitzki C."/>
            <person name="Mitreva M."/>
            <person name="Glasscock J."/>
            <person name="Wylie T."/>
            <person name="Wohldmann P."/>
            <person name="Thiru P."/>
            <person name="Nhan M.N."/>
            <person name="Pohl C.S."/>
            <person name="Smith S.M."/>
            <person name="Hou S."/>
            <person name="Nefedov M."/>
            <person name="de Jong P.J."/>
            <person name="Renfree M.B."/>
            <person name="Mardis E.R."/>
            <person name="Wilson R.K."/>
        </authorList>
    </citation>
    <scope>NUCLEOTIDE SEQUENCE [LARGE SCALE GENOMIC DNA]</scope>
    <source>
        <strain evidence="8 9">Glennie</strain>
    </source>
</reference>
<evidence type="ECO:0000259" key="7">
    <source>
        <dbReference type="PROSITE" id="PS50127"/>
    </source>
</evidence>
<feature type="active site" description="Glycyl thioester intermediate" evidence="5">
    <location>
        <position position="86"/>
    </location>
</feature>
<dbReference type="InterPro" id="IPR016135">
    <property type="entry name" value="UBQ-conjugating_enzyme/RWD"/>
</dbReference>
<evidence type="ECO:0000313" key="8">
    <source>
        <dbReference type="Ensembl" id="ENSOANP00000036472.1"/>
    </source>
</evidence>
<dbReference type="GO" id="GO:0045087">
    <property type="term" value="P:innate immune response"/>
    <property type="evidence" value="ECO:0007669"/>
    <property type="project" value="Ensembl"/>
</dbReference>
<reference evidence="8" key="2">
    <citation type="submission" date="2025-08" db="UniProtKB">
        <authorList>
            <consortium name="Ensembl"/>
        </authorList>
    </citation>
    <scope>IDENTIFICATION</scope>
    <source>
        <strain evidence="8">Glennie</strain>
    </source>
</reference>
<keyword evidence="4 6" id="KW-0833">Ubl conjugation pathway</keyword>
<keyword evidence="6" id="KW-0547">Nucleotide-binding</keyword>
<dbReference type="Ensembl" id="ENSOANT00000071037.1">
    <property type="protein sequence ID" value="ENSOANP00000036472.1"/>
    <property type="gene ID" value="ENSOANG00000040640.1"/>
</dbReference>
<gene>
    <name evidence="8" type="primary">UBE2L6</name>
</gene>
<evidence type="ECO:0000256" key="5">
    <source>
        <dbReference type="PROSITE-ProRule" id="PRU10133"/>
    </source>
</evidence>
<dbReference type="GeneID" id="100080625"/>
<dbReference type="FunFam" id="3.10.110.10:FF:000011">
    <property type="entry name" value="Ubiquitin-conjugating enzyme E2 L3"/>
    <property type="match status" value="1"/>
</dbReference>
<dbReference type="FunCoup" id="A0A6I8N6F1">
    <property type="interactions" value="340"/>
</dbReference>
<evidence type="ECO:0000256" key="3">
    <source>
        <dbReference type="ARBA" id="ARBA00022679"/>
    </source>
</evidence>